<gene>
    <name evidence="7" type="ORF">ENM11_03215</name>
</gene>
<evidence type="ECO:0000256" key="3">
    <source>
        <dbReference type="ARBA" id="ARBA00022695"/>
    </source>
</evidence>
<evidence type="ECO:0000256" key="1">
    <source>
        <dbReference type="ARBA" id="ARBA00010124"/>
    </source>
</evidence>
<dbReference type="NCBIfam" id="TIGR00125">
    <property type="entry name" value="cyt_tran_rel"/>
    <property type="match status" value="1"/>
</dbReference>
<evidence type="ECO:0000256" key="4">
    <source>
        <dbReference type="HAMAP-Rule" id="MF_00243"/>
    </source>
</evidence>
<comment type="caution">
    <text evidence="7">The sequence shown here is derived from an EMBL/GenBank/DDBJ whole genome shotgun (WGS) entry which is preliminary data.</text>
</comment>
<dbReference type="NCBIfam" id="NF002243">
    <property type="entry name" value="PRK01153.1"/>
    <property type="match status" value="1"/>
</dbReference>
<name>A0A7C5Q9K2_CALS0</name>
<keyword evidence="4" id="KW-0963">Cytoplasm</keyword>
<dbReference type="GO" id="GO:0009435">
    <property type="term" value="P:NAD+ biosynthetic process"/>
    <property type="evidence" value="ECO:0007669"/>
    <property type="project" value="UniProtKB-UniRule"/>
</dbReference>
<dbReference type="PANTHER" id="PTHR21342">
    <property type="entry name" value="PHOSPHOPANTETHEINE ADENYLYLTRANSFERASE"/>
    <property type="match status" value="1"/>
</dbReference>
<dbReference type="UniPathway" id="UPA00253">
    <property type="reaction ID" value="UER00600"/>
</dbReference>
<dbReference type="InterPro" id="IPR006418">
    <property type="entry name" value="NMN_Atrans_arc"/>
</dbReference>
<keyword evidence="2 4" id="KW-0808">Transferase</keyword>
<dbReference type="NCBIfam" id="TIGR01527">
    <property type="entry name" value="arch_NMN_Atrans"/>
    <property type="match status" value="1"/>
</dbReference>
<dbReference type="PANTHER" id="PTHR21342:SF0">
    <property type="entry name" value="BIFUNCTIONAL NMN ADENYLYLTRANSFERASE_NUDIX HYDROLASE"/>
    <property type="match status" value="1"/>
</dbReference>
<dbReference type="Gene3D" id="3.40.50.620">
    <property type="entry name" value="HUPs"/>
    <property type="match status" value="1"/>
</dbReference>
<feature type="domain" description="Cytidyltransferase-like" evidence="6">
    <location>
        <begin position="5"/>
        <end position="135"/>
    </location>
</feature>
<dbReference type="EC" id="2.7.7.1" evidence="4 5"/>
<dbReference type="InterPro" id="IPR004821">
    <property type="entry name" value="Cyt_trans-like"/>
</dbReference>
<evidence type="ECO:0000256" key="2">
    <source>
        <dbReference type="ARBA" id="ARBA00022679"/>
    </source>
</evidence>
<dbReference type="EMBL" id="DRWN01000025">
    <property type="protein sequence ID" value="HHK68150.1"/>
    <property type="molecule type" value="Genomic_DNA"/>
</dbReference>
<dbReference type="AlphaFoldDB" id="A0A7C5Q9K2"/>
<evidence type="ECO:0000259" key="6">
    <source>
        <dbReference type="Pfam" id="PF01467"/>
    </source>
</evidence>
<dbReference type="HAMAP" id="MF_00243">
    <property type="entry name" value="NMN_adenylyltr"/>
    <property type="match status" value="1"/>
</dbReference>
<comment type="similarity">
    <text evidence="1 4">Belongs to the archaeal NMN adenylyltransferase family.</text>
</comment>
<evidence type="ECO:0000256" key="5">
    <source>
        <dbReference type="NCBIfam" id="TIGR01527"/>
    </source>
</evidence>
<dbReference type="InterPro" id="IPR014729">
    <property type="entry name" value="Rossmann-like_a/b/a_fold"/>
</dbReference>
<reference evidence="7" key="1">
    <citation type="journal article" date="2020" name="mSystems">
        <title>Genome- and Community-Level Interaction Insights into Carbon Utilization and Element Cycling Functions of Hydrothermarchaeota in Hydrothermal Sediment.</title>
        <authorList>
            <person name="Zhou Z."/>
            <person name="Liu Y."/>
            <person name="Xu W."/>
            <person name="Pan J."/>
            <person name="Luo Z.H."/>
            <person name="Li M."/>
        </authorList>
    </citation>
    <scope>NUCLEOTIDE SEQUENCE [LARGE SCALE GENOMIC DNA]</scope>
    <source>
        <strain evidence="7">SpSt-1056</strain>
    </source>
</reference>
<dbReference type="GO" id="GO:0005524">
    <property type="term" value="F:ATP binding"/>
    <property type="evidence" value="ECO:0007669"/>
    <property type="project" value="UniProtKB-KW"/>
</dbReference>
<evidence type="ECO:0000313" key="7">
    <source>
        <dbReference type="EMBL" id="HHK68150.1"/>
    </source>
</evidence>
<dbReference type="GO" id="GO:0000309">
    <property type="term" value="F:nicotinamide-nucleotide adenylyltransferase activity"/>
    <property type="evidence" value="ECO:0007669"/>
    <property type="project" value="UniProtKB-UniRule"/>
</dbReference>
<keyword evidence="4" id="KW-0662">Pyridine nucleotide biosynthesis</keyword>
<keyword evidence="4" id="KW-0067">ATP-binding</keyword>
<accession>A0A7C5Q9K2</accession>
<comment type="pathway">
    <text evidence="4">Cofactor biosynthesis; NAD(+) biosynthesis; NAD(+) from nicotinamide D-ribonucleotide: step 1/1.</text>
</comment>
<protein>
    <recommendedName>
        <fullName evidence="4 5">Nicotinamide-nucleotide adenylyltransferase</fullName>
        <ecNumber evidence="4 5">2.7.7.1</ecNumber>
    </recommendedName>
    <alternativeName>
        <fullName evidence="4">NAD(+) diphosphorylase</fullName>
    </alternativeName>
    <alternativeName>
        <fullName evidence="4">NAD(+) pyrophosphorylase</fullName>
    </alternativeName>
    <alternativeName>
        <fullName evidence="4">NMN adenylyltransferase</fullName>
    </alternativeName>
</protein>
<dbReference type="Pfam" id="PF01467">
    <property type="entry name" value="CTP_transf_like"/>
    <property type="match status" value="1"/>
</dbReference>
<dbReference type="GO" id="GO:0005737">
    <property type="term" value="C:cytoplasm"/>
    <property type="evidence" value="ECO:0007669"/>
    <property type="project" value="UniProtKB-SubCell"/>
</dbReference>
<organism evidence="7">
    <name type="scientific">Caldiarchaeum subterraneum</name>
    <dbReference type="NCBI Taxonomy" id="311458"/>
    <lineage>
        <taxon>Archaea</taxon>
        <taxon>Nitrososphaerota</taxon>
        <taxon>Candidatus Caldarchaeales</taxon>
        <taxon>Candidatus Caldarchaeaceae</taxon>
        <taxon>Candidatus Caldarchaeum</taxon>
    </lineage>
</organism>
<proteinExistence type="inferred from homology"/>
<comment type="subcellular location">
    <subcellularLocation>
        <location evidence="4">Cytoplasm</location>
    </subcellularLocation>
</comment>
<sequence>MRRGIFIGRFQPFHLGHLEAVKYILSREDECIIAVGSAQFSHTVENPFTTGERIETIHRTLKPSGVDMSRCHVIPVPDIGEHKLWVSRVVSFCPAFQTVYSNNSLVKILFEEWGYRVEGVPFFDRNRLMGTEIRKLMAQSGDWRSRLHPDAVRYLESIRCEERLAVLLKNDF</sequence>
<comment type="catalytic activity">
    <reaction evidence="4">
        <text>beta-nicotinamide D-ribonucleotide + ATP + H(+) = diphosphate + NAD(+)</text>
        <dbReference type="Rhea" id="RHEA:21360"/>
        <dbReference type="ChEBI" id="CHEBI:14649"/>
        <dbReference type="ChEBI" id="CHEBI:15378"/>
        <dbReference type="ChEBI" id="CHEBI:30616"/>
        <dbReference type="ChEBI" id="CHEBI:33019"/>
        <dbReference type="ChEBI" id="CHEBI:57540"/>
        <dbReference type="EC" id="2.7.7.1"/>
    </reaction>
</comment>
<keyword evidence="3 4" id="KW-0548">Nucleotidyltransferase</keyword>
<keyword evidence="4" id="KW-0520">NAD</keyword>
<keyword evidence="4" id="KW-0547">Nucleotide-binding</keyword>
<dbReference type="SUPFAM" id="SSF52374">
    <property type="entry name" value="Nucleotidylyl transferase"/>
    <property type="match status" value="1"/>
</dbReference>